<accession>A0A8D9AH77</accession>
<reference evidence="1" key="1">
    <citation type="submission" date="2021-05" db="EMBL/GenBank/DDBJ databases">
        <authorList>
            <person name="Alioto T."/>
            <person name="Alioto T."/>
            <person name="Gomez Garrido J."/>
        </authorList>
    </citation>
    <scope>NUCLEOTIDE SEQUENCE</scope>
</reference>
<evidence type="ECO:0000313" key="1">
    <source>
        <dbReference type="EMBL" id="CAG6765815.1"/>
    </source>
</evidence>
<protein>
    <submittedName>
        <fullName evidence="1">Uncharacterized protein</fullName>
    </submittedName>
</protein>
<dbReference type="AlphaFoldDB" id="A0A8D9AH77"/>
<name>A0A8D9AH77_9HEMI</name>
<organism evidence="1">
    <name type="scientific">Cacopsylla melanoneura</name>
    <dbReference type="NCBI Taxonomy" id="428564"/>
    <lineage>
        <taxon>Eukaryota</taxon>
        <taxon>Metazoa</taxon>
        <taxon>Ecdysozoa</taxon>
        <taxon>Arthropoda</taxon>
        <taxon>Hexapoda</taxon>
        <taxon>Insecta</taxon>
        <taxon>Pterygota</taxon>
        <taxon>Neoptera</taxon>
        <taxon>Paraneoptera</taxon>
        <taxon>Hemiptera</taxon>
        <taxon>Sternorrhyncha</taxon>
        <taxon>Psylloidea</taxon>
        <taxon>Psyllidae</taxon>
        <taxon>Psyllinae</taxon>
        <taxon>Cacopsylla</taxon>
    </lineage>
</organism>
<dbReference type="EMBL" id="HBUF01569261">
    <property type="protein sequence ID" value="CAG6765815.1"/>
    <property type="molecule type" value="Transcribed_RNA"/>
</dbReference>
<proteinExistence type="predicted"/>
<sequence>MINIDNTGRYFQRCRTIGNVFTTPAHRCRRRVMFTQYVIFRMRACGPGNRRFLHFRTGFRFVQPALFESEIRFTTAKKRQHQLLLQVQVPVDQRILIRLFVFVDNLCRRIRSRARCEVPVARQRRRLFTRVARQRRRFCPCFSARVRARVLLVVPIFHPRQRCELVSTTFYCTRSCLGLTMICTIDIVYTRIGLVVRATVGDIVTRYTTRYNAVFRFIRTRLPVIITIVNIPGLVIRFTIYIGEMRTTIRAQIGGEVTIICSCSSSDHCATVTRRRERTGHSVQWSTIFSPSTMRIVDHIHAARIWFAHPSFDNISSLT</sequence>